<dbReference type="PANTHER" id="PTHR10177">
    <property type="entry name" value="CYCLINS"/>
    <property type="match status" value="1"/>
</dbReference>
<evidence type="ECO:0000256" key="1">
    <source>
        <dbReference type="ARBA" id="ARBA00022618"/>
    </source>
</evidence>
<keyword evidence="2 4" id="KW-0195">Cyclin</keyword>
<dbReference type="GO" id="GO:0051301">
    <property type="term" value="P:cell division"/>
    <property type="evidence" value="ECO:0007669"/>
    <property type="project" value="UniProtKB-KW"/>
</dbReference>
<feature type="compositionally biased region" description="Polar residues" evidence="5">
    <location>
        <begin position="305"/>
        <end position="314"/>
    </location>
</feature>
<dbReference type="InterPro" id="IPR013763">
    <property type="entry name" value="Cyclin-like_dom"/>
</dbReference>
<evidence type="ECO:0000256" key="4">
    <source>
        <dbReference type="RuleBase" id="RU000383"/>
    </source>
</evidence>
<keyword evidence="9" id="KW-1185">Reference proteome</keyword>
<dbReference type="CDD" id="cd20543">
    <property type="entry name" value="CYCLIN_AtCycD-like_rpt1"/>
    <property type="match status" value="1"/>
</dbReference>
<evidence type="ECO:0000259" key="6">
    <source>
        <dbReference type="SMART" id="SM00385"/>
    </source>
</evidence>
<protein>
    <submittedName>
        <fullName evidence="8">Uncharacterized protein</fullName>
    </submittedName>
</protein>
<feature type="domain" description="Cyclin C-terminal" evidence="7">
    <location>
        <begin position="196"/>
        <end position="307"/>
    </location>
</feature>
<dbReference type="InterPro" id="IPR004367">
    <property type="entry name" value="Cyclin_C-dom"/>
</dbReference>
<dbReference type="SMART" id="SM00385">
    <property type="entry name" value="CYCLIN"/>
    <property type="match status" value="1"/>
</dbReference>
<evidence type="ECO:0000313" key="9">
    <source>
        <dbReference type="Proteomes" id="UP000734854"/>
    </source>
</evidence>
<keyword evidence="1" id="KW-0132">Cell division</keyword>
<evidence type="ECO:0000256" key="5">
    <source>
        <dbReference type="SAM" id="MobiDB-lite"/>
    </source>
</evidence>
<name>A0A8J5GUC4_ZINOF</name>
<evidence type="ECO:0000313" key="8">
    <source>
        <dbReference type="EMBL" id="KAG6514598.1"/>
    </source>
</evidence>
<evidence type="ECO:0000259" key="7">
    <source>
        <dbReference type="SMART" id="SM01332"/>
    </source>
</evidence>
<gene>
    <name evidence="8" type="ORF">ZIOFF_024966</name>
</gene>
<dbReference type="CDD" id="cd20544">
    <property type="entry name" value="CYCLIN_AtCycD-like_rpt2"/>
    <property type="match status" value="1"/>
</dbReference>
<feature type="domain" description="Cyclin-like" evidence="6">
    <location>
        <begin position="87"/>
        <end position="187"/>
    </location>
</feature>
<dbReference type="SMART" id="SM01332">
    <property type="entry name" value="Cyclin_C"/>
    <property type="match status" value="1"/>
</dbReference>
<dbReference type="AlphaFoldDB" id="A0A8J5GUC4"/>
<comment type="similarity">
    <text evidence="4">Belongs to the cyclin family.</text>
</comment>
<evidence type="ECO:0000256" key="3">
    <source>
        <dbReference type="ARBA" id="ARBA00023306"/>
    </source>
</evidence>
<keyword evidence="3" id="KW-0131">Cell cycle</keyword>
<sequence>MVSTPELLSATSNLFCLEDAGDVASWDASAAPEDEEWAPRCRTTAAALADGAGLASLLAAEAGQPSPGGAHFAACSLFAAARSDAIKWIRKAPVNEFYRFRAVTAYLSVTYLDRFLSSHSLPAVEKGGGGGGGGAGWPMQLISVACLSVAAKMEEVRVPSLLDLQILDPGYVFDPCTVRRMELLLMAATGWRMRAITPFDFFPHLSAASPLLSRAADLVLSTLSVVDFISFRPSEIAVAAVLCAADESTDGPAANGGNLLSRSDDWANKEMVSRCRQLMEGYVTDTCRSASRSKPNPPPRPATEDSPTGLSSVSPVAILDAAAGGGCSSSCDSAALHPEPPPKRRRLGDTCTELEHLLP</sequence>
<dbReference type="Gene3D" id="1.10.472.10">
    <property type="entry name" value="Cyclin-like"/>
    <property type="match status" value="2"/>
</dbReference>
<dbReference type="Pfam" id="PF02984">
    <property type="entry name" value="Cyclin_C"/>
    <property type="match status" value="1"/>
</dbReference>
<feature type="region of interest" description="Disordered" evidence="5">
    <location>
        <begin position="286"/>
        <end position="352"/>
    </location>
</feature>
<dbReference type="InterPro" id="IPR036915">
    <property type="entry name" value="Cyclin-like_sf"/>
</dbReference>
<dbReference type="InterPro" id="IPR039361">
    <property type="entry name" value="Cyclin"/>
</dbReference>
<dbReference type="InterPro" id="IPR006671">
    <property type="entry name" value="Cyclin_N"/>
</dbReference>
<dbReference type="EMBL" id="JACMSC010000007">
    <property type="protein sequence ID" value="KAG6514598.1"/>
    <property type="molecule type" value="Genomic_DNA"/>
</dbReference>
<reference evidence="8 9" key="1">
    <citation type="submission" date="2020-08" db="EMBL/GenBank/DDBJ databases">
        <title>Plant Genome Project.</title>
        <authorList>
            <person name="Zhang R.-G."/>
        </authorList>
    </citation>
    <scope>NUCLEOTIDE SEQUENCE [LARGE SCALE GENOMIC DNA]</scope>
    <source>
        <tissue evidence="8">Rhizome</tissue>
    </source>
</reference>
<organism evidence="8 9">
    <name type="scientific">Zingiber officinale</name>
    <name type="common">Ginger</name>
    <name type="synonym">Amomum zingiber</name>
    <dbReference type="NCBI Taxonomy" id="94328"/>
    <lineage>
        <taxon>Eukaryota</taxon>
        <taxon>Viridiplantae</taxon>
        <taxon>Streptophyta</taxon>
        <taxon>Embryophyta</taxon>
        <taxon>Tracheophyta</taxon>
        <taxon>Spermatophyta</taxon>
        <taxon>Magnoliopsida</taxon>
        <taxon>Liliopsida</taxon>
        <taxon>Zingiberales</taxon>
        <taxon>Zingiberaceae</taxon>
        <taxon>Zingiber</taxon>
    </lineage>
</organism>
<dbReference type="SUPFAM" id="SSF47954">
    <property type="entry name" value="Cyclin-like"/>
    <property type="match status" value="1"/>
</dbReference>
<dbReference type="Proteomes" id="UP000734854">
    <property type="component" value="Unassembled WGS sequence"/>
</dbReference>
<evidence type="ECO:0000256" key="2">
    <source>
        <dbReference type="ARBA" id="ARBA00023127"/>
    </source>
</evidence>
<proteinExistence type="inferred from homology"/>
<dbReference type="Pfam" id="PF00134">
    <property type="entry name" value="Cyclin_N"/>
    <property type="match status" value="1"/>
</dbReference>
<comment type="caution">
    <text evidence="8">The sequence shown here is derived from an EMBL/GenBank/DDBJ whole genome shotgun (WGS) entry which is preliminary data.</text>
</comment>
<accession>A0A8J5GUC4</accession>